<gene>
    <name evidence="2" type="ORF">BECKFW1821A_GA0114235_110115</name>
</gene>
<organism evidence="2">
    <name type="scientific">Candidatus Kentrum sp. FW</name>
    <dbReference type="NCBI Taxonomy" id="2126338"/>
    <lineage>
        <taxon>Bacteria</taxon>
        <taxon>Pseudomonadati</taxon>
        <taxon>Pseudomonadota</taxon>
        <taxon>Gammaproteobacteria</taxon>
        <taxon>Candidatus Kentrum</taxon>
    </lineage>
</organism>
<sequence length="137" mass="15465">MIRVAFLLVPFFLEAIIRIGVFHTIGLSVFRSSTLAMSIGILCILVNQGFVRREQIIKSPEEKEEIVWVAHVFFGLAIFCFVFFGVVVLLQALIEKGNISGIEPIKYTFDTIILVGAFIPVRLSFWAQKSFNLRAVL</sequence>
<feature type="transmembrane region" description="Helical" evidence="1">
    <location>
        <begin position="105"/>
        <end position="125"/>
    </location>
</feature>
<reference evidence="2" key="1">
    <citation type="submission" date="2019-02" db="EMBL/GenBank/DDBJ databases">
        <authorList>
            <person name="Gruber-Vodicka R. H."/>
            <person name="Seah K. B. B."/>
        </authorList>
    </citation>
    <scope>NUCLEOTIDE SEQUENCE</scope>
    <source>
        <strain evidence="2">BECK_BZ15</strain>
    </source>
</reference>
<evidence type="ECO:0000256" key="1">
    <source>
        <dbReference type="SAM" id="Phobius"/>
    </source>
</evidence>
<proteinExistence type="predicted"/>
<dbReference type="EMBL" id="CAADEW010000101">
    <property type="protein sequence ID" value="VFJ60364.1"/>
    <property type="molecule type" value="Genomic_DNA"/>
</dbReference>
<dbReference type="AlphaFoldDB" id="A0A450T1H8"/>
<protein>
    <submittedName>
        <fullName evidence="2">Uncharacterized protein</fullName>
    </submittedName>
</protein>
<name>A0A450T1H8_9GAMM</name>
<feature type="transmembrane region" description="Helical" evidence="1">
    <location>
        <begin position="25"/>
        <end position="46"/>
    </location>
</feature>
<keyword evidence="1" id="KW-0812">Transmembrane</keyword>
<keyword evidence="1" id="KW-0472">Membrane</keyword>
<keyword evidence="1" id="KW-1133">Transmembrane helix</keyword>
<feature type="transmembrane region" description="Helical" evidence="1">
    <location>
        <begin position="66"/>
        <end position="93"/>
    </location>
</feature>
<accession>A0A450T1H8</accession>
<evidence type="ECO:0000313" key="2">
    <source>
        <dbReference type="EMBL" id="VFJ60364.1"/>
    </source>
</evidence>